<evidence type="ECO:0000313" key="1">
    <source>
        <dbReference type="EMBL" id="JAU93127.1"/>
    </source>
</evidence>
<sequence>MGRSLLSSDPWPPQCSRNSLQETISRNVWSYASITHEKYLSLSTYTPKINFSGIAFKLFTSRSDQNNTNRSDLISFIMMRDTISESQILHNLKTWFSSPTTTIGYHMK</sequence>
<reference evidence="1" key="1">
    <citation type="submission" date="2016-07" db="EMBL/GenBank/DDBJ databases">
        <title>De novo transcriptome assembly of four accessions of the metal hyperaccumulator plant Noccaea caerulescens.</title>
        <authorList>
            <person name="Blande D."/>
            <person name="Halimaa P."/>
            <person name="Tervahauta A.I."/>
            <person name="Aarts M.G."/>
            <person name="Karenlampi S.O."/>
        </authorList>
    </citation>
    <scope>NUCLEOTIDE SEQUENCE</scope>
</reference>
<organism evidence="1">
    <name type="scientific">Noccaea caerulescens</name>
    <name type="common">Alpine penny-cress</name>
    <name type="synonym">Thlaspi caerulescens</name>
    <dbReference type="NCBI Taxonomy" id="107243"/>
    <lineage>
        <taxon>Eukaryota</taxon>
        <taxon>Viridiplantae</taxon>
        <taxon>Streptophyta</taxon>
        <taxon>Embryophyta</taxon>
        <taxon>Tracheophyta</taxon>
        <taxon>Spermatophyta</taxon>
        <taxon>Magnoliopsida</taxon>
        <taxon>eudicotyledons</taxon>
        <taxon>Gunneridae</taxon>
        <taxon>Pentapetalae</taxon>
        <taxon>rosids</taxon>
        <taxon>malvids</taxon>
        <taxon>Brassicales</taxon>
        <taxon>Brassicaceae</taxon>
        <taxon>Coluteocarpeae</taxon>
        <taxon>Noccaea</taxon>
    </lineage>
</organism>
<accession>A0A1J3JL00</accession>
<name>A0A1J3JL00_NOCCA</name>
<proteinExistence type="predicted"/>
<gene>
    <name evidence="1" type="ORF">MP_TR25272_c5_g1_i1_g.73689</name>
</gene>
<protein>
    <submittedName>
        <fullName evidence="1">Uncharacterized protein</fullName>
    </submittedName>
</protein>
<dbReference type="AlphaFoldDB" id="A0A1J3JL00"/>
<dbReference type="EMBL" id="GEVM01012811">
    <property type="protein sequence ID" value="JAU93127.1"/>
    <property type="molecule type" value="Transcribed_RNA"/>
</dbReference>